<dbReference type="SUPFAM" id="SSF51445">
    <property type="entry name" value="(Trans)glycosidases"/>
    <property type="match status" value="1"/>
</dbReference>
<dbReference type="PANTHER" id="PTHR23421">
    <property type="entry name" value="BETA-GALACTOSIDASE RELATED"/>
    <property type="match status" value="1"/>
</dbReference>
<dbReference type="InterPro" id="IPR017853">
    <property type="entry name" value="GH"/>
</dbReference>
<sequence length="702" mass="79740">MIEMKDGVLYVNGEVQVALSADYPYYRDLSENWEDRIIKLKRAGMNIITFYVPWRHHHVQTENGLIYDFTGLTQKNRNVIRFIDLIHKHGMYAIIKPGPFIHGEVDFGGLPEFVEGGVLGEPMLDSQGRVRRWHRVLPAPMDDRFDAAVRAWLTAVRDQVLRPNEYPNGPIVAVQILNEGLYSDGQYPPTNYDYSQSGLKFHEERLQRGGELRKGETAIVPHALDVTGTTQLSDLVPYLQWSETQSLYLAELYSRWGDVLQTKLPVLCNLNPPLSETRGFDYWLTRVVPEKWPVHYGFTNWIGAVSHDDTAFLRYVLLAKRARGINMEENWGFSKLYEHRYRYHQIPFYQTLLALGLGATGFNVYAGVSTDFWTEELDSLQEGPYADCAPITETGEVTEKYHSLELLATLLQDNRQLLLQGKQPDELAFAVYPPYSYLASFVAEDRDLQHLGVHRPQSGKGAVESFMLTCVHDQRPFGLINVETATIHELLDKPVLVMVGAFFLGREVQHKLMEYVERGGRLLFFGDVPHLDEKMQPAEDFSNWLGRTEGTVRLERGEGVVVYQPDNPFAISGISPSFQHLVEGIIGPSTIKCDSAYVFRYHFGSGSAARDMLFILSQLHQTSDHKMSVNGKWLDIRLPAKGSAILVLGRDRVCSALIKGISDYDKSYATPRVQYAGHELEAANPCDWLYQNGYETVANLHV</sequence>
<dbReference type="InterPro" id="IPR001944">
    <property type="entry name" value="Glycoside_Hdrlase_35"/>
</dbReference>
<evidence type="ECO:0000313" key="6">
    <source>
        <dbReference type="Proteomes" id="UP000663505"/>
    </source>
</evidence>
<dbReference type="Proteomes" id="UP000663505">
    <property type="component" value="Chromosome"/>
</dbReference>
<dbReference type="EMBL" id="CP071182">
    <property type="protein sequence ID" value="QSO48054.1"/>
    <property type="molecule type" value="Genomic_DNA"/>
</dbReference>
<protein>
    <submittedName>
        <fullName evidence="5">Beta-galactosidase</fullName>
    </submittedName>
</protein>
<organism evidence="5 6">
    <name type="scientific">Alicyclobacillus mengziensis</name>
    <dbReference type="NCBI Taxonomy" id="2931921"/>
    <lineage>
        <taxon>Bacteria</taxon>
        <taxon>Bacillati</taxon>
        <taxon>Bacillota</taxon>
        <taxon>Bacilli</taxon>
        <taxon>Bacillales</taxon>
        <taxon>Alicyclobacillaceae</taxon>
        <taxon>Alicyclobacillus</taxon>
    </lineage>
</organism>
<evidence type="ECO:0000259" key="3">
    <source>
        <dbReference type="Pfam" id="PF01301"/>
    </source>
</evidence>
<dbReference type="GO" id="GO:0005975">
    <property type="term" value="P:carbohydrate metabolic process"/>
    <property type="evidence" value="ECO:0007669"/>
    <property type="project" value="InterPro"/>
</dbReference>
<dbReference type="Pfam" id="PF22369">
    <property type="entry name" value="GLMA_2nd"/>
    <property type="match status" value="1"/>
</dbReference>
<dbReference type="KEGG" id="afx:JZ786_03220"/>
<dbReference type="Pfam" id="PF01301">
    <property type="entry name" value="Glyco_hydro_35"/>
    <property type="match status" value="1"/>
</dbReference>
<proteinExistence type="inferred from homology"/>
<keyword evidence="6" id="KW-1185">Reference proteome</keyword>
<feature type="domain" description="Glycoside hydrolase 35 catalytic" evidence="3">
    <location>
        <begin position="9"/>
        <end position="188"/>
    </location>
</feature>
<dbReference type="InterPro" id="IPR031330">
    <property type="entry name" value="Gly_Hdrlase_35_cat"/>
</dbReference>
<dbReference type="InterPro" id="IPR054746">
    <property type="entry name" value="GLMA-like_second"/>
</dbReference>
<dbReference type="AlphaFoldDB" id="A0A9X7VZX4"/>
<evidence type="ECO:0000256" key="2">
    <source>
        <dbReference type="RuleBase" id="RU003679"/>
    </source>
</evidence>
<comment type="similarity">
    <text evidence="1 2">Belongs to the glycosyl hydrolase 35 family.</text>
</comment>
<evidence type="ECO:0000313" key="5">
    <source>
        <dbReference type="EMBL" id="QSO48054.1"/>
    </source>
</evidence>
<dbReference type="Gene3D" id="3.20.20.80">
    <property type="entry name" value="Glycosidases"/>
    <property type="match status" value="1"/>
</dbReference>
<dbReference type="GO" id="GO:0004553">
    <property type="term" value="F:hydrolase activity, hydrolyzing O-glycosyl compounds"/>
    <property type="evidence" value="ECO:0007669"/>
    <property type="project" value="InterPro"/>
</dbReference>
<name>A0A9X7VZX4_9BACL</name>
<evidence type="ECO:0000256" key="1">
    <source>
        <dbReference type="ARBA" id="ARBA00009809"/>
    </source>
</evidence>
<evidence type="ECO:0000259" key="4">
    <source>
        <dbReference type="Pfam" id="PF22369"/>
    </source>
</evidence>
<feature type="domain" description="GLMA-like second" evidence="4">
    <location>
        <begin position="476"/>
        <end position="547"/>
    </location>
</feature>
<gene>
    <name evidence="5" type="ORF">JZ786_03220</name>
</gene>
<reference evidence="5 6" key="1">
    <citation type="submission" date="2021-02" db="EMBL/GenBank/DDBJ databases">
        <title>Alicyclobacillus curvatus sp. nov. and Alicyclobacillus mengziensis sp. nov., two acidophilic bacteria isolated from acid mine drainage.</title>
        <authorList>
            <person name="Huang Y."/>
        </authorList>
    </citation>
    <scope>NUCLEOTIDE SEQUENCE [LARGE SCALE GENOMIC DNA]</scope>
    <source>
        <strain evidence="5 6">S30H14</strain>
    </source>
</reference>
<accession>A0A9X7VZX4</accession>